<name>A0AAW0D8Z9_9AGAR</name>
<organism evidence="1 2">
    <name type="scientific">Favolaschia claudopus</name>
    <dbReference type="NCBI Taxonomy" id="2862362"/>
    <lineage>
        <taxon>Eukaryota</taxon>
        <taxon>Fungi</taxon>
        <taxon>Dikarya</taxon>
        <taxon>Basidiomycota</taxon>
        <taxon>Agaricomycotina</taxon>
        <taxon>Agaricomycetes</taxon>
        <taxon>Agaricomycetidae</taxon>
        <taxon>Agaricales</taxon>
        <taxon>Marasmiineae</taxon>
        <taxon>Mycenaceae</taxon>
        <taxon>Favolaschia</taxon>
    </lineage>
</organism>
<dbReference type="AlphaFoldDB" id="A0AAW0D8Z9"/>
<dbReference type="Proteomes" id="UP001362999">
    <property type="component" value="Unassembled WGS sequence"/>
</dbReference>
<gene>
    <name evidence="1" type="ORF">R3P38DRAFT_3175210</name>
</gene>
<dbReference type="EMBL" id="JAWWNJ010000009">
    <property type="protein sequence ID" value="KAK7048960.1"/>
    <property type="molecule type" value="Genomic_DNA"/>
</dbReference>
<evidence type="ECO:0000313" key="2">
    <source>
        <dbReference type="Proteomes" id="UP001362999"/>
    </source>
</evidence>
<protein>
    <submittedName>
        <fullName evidence="1">Tyrosinase central domain-containing protein</fullName>
    </submittedName>
</protein>
<sequence length="260" mass="29443">MTRLPTELERLIFEYAAVNRPRIPTLMLVAHRVHVWPPRVRGPPLPPIFKPIFYEIRHTVHRCQGITSLSLTGDITGPYLLPALAQMQSLKRLSIEMKLLFADSQHLDLIEEVYNEEEDEPEQLLWLIDPQAPAKMPSLAYLTFNTKLHSSFLRAVLQRFKQLRVPVVGFTATDEESAVGFPDSEVTEEGAAVFSAGDEGMGVGMERLVVATYENPYQDWESGVRGGVDVWARAEEFARRKRGGEVDAGDYYMAVKKRQS</sequence>
<keyword evidence="2" id="KW-1185">Reference proteome</keyword>
<reference evidence="1 2" key="1">
    <citation type="journal article" date="2024" name="J Genomics">
        <title>Draft genome sequencing and assembly of Favolaschia claudopus CIRM-BRFM 2984 isolated from oak limbs.</title>
        <authorList>
            <person name="Navarro D."/>
            <person name="Drula E."/>
            <person name="Chaduli D."/>
            <person name="Cazenave R."/>
            <person name="Ahrendt S."/>
            <person name="Wang J."/>
            <person name="Lipzen A."/>
            <person name="Daum C."/>
            <person name="Barry K."/>
            <person name="Grigoriev I.V."/>
            <person name="Favel A."/>
            <person name="Rosso M.N."/>
            <person name="Martin F."/>
        </authorList>
    </citation>
    <scope>NUCLEOTIDE SEQUENCE [LARGE SCALE GENOMIC DNA]</scope>
    <source>
        <strain evidence="1 2">CIRM-BRFM 2984</strain>
    </source>
</reference>
<evidence type="ECO:0000313" key="1">
    <source>
        <dbReference type="EMBL" id="KAK7048960.1"/>
    </source>
</evidence>
<accession>A0AAW0D8Z9</accession>
<comment type="caution">
    <text evidence="1">The sequence shown here is derived from an EMBL/GenBank/DDBJ whole genome shotgun (WGS) entry which is preliminary data.</text>
</comment>
<proteinExistence type="predicted"/>